<evidence type="ECO:0000313" key="4">
    <source>
        <dbReference type="Proteomes" id="UP000027586"/>
    </source>
</evidence>
<dbReference type="PANTHER" id="PTHR47718">
    <property type="entry name" value="OS01G0519700 PROTEIN"/>
    <property type="match status" value="1"/>
</dbReference>
<dbReference type="Pfam" id="PF10551">
    <property type="entry name" value="MULE"/>
    <property type="match status" value="1"/>
</dbReference>
<evidence type="ECO:0000259" key="2">
    <source>
        <dbReference type="Pfam" id="PF10551"/>
    </source>
</evidence>
<keyword evidence="4" id="KW-1185">Reference proteome</keyword>
<protein>
    <submittedName>
        <fullName evidence="3">PREDICTED: uncharacterized protein LOC101295345</fullName>
    </submittedName>
</protein>
<evidence type="ECO:0000256" key="1">
    <source>
        <dbReference type="SAM" id="MobiDB-lite"/>
    </source>
</evidence>
<proteinExistence type="predicted"/>
<dbReference type="Proteomes" id="UP000027586">
    <property type="component" value="Unassembled WGS sequence"/>
</dbReference>
<evidence type="ECO:0000313" key="3">
    <source>
        <dbReference type="EMBL" id="CDH60975.1"/>
    </source>
</evidence>
<accession>A0A068SG69</accession>
<sequence>MPTLEEILNNAYTSRDTLYEDLKAMARDNGFTVQIGTGSNLNPNCGTVRSNFKCGSGGVFRSHHKQDNASNKTEHSNEEEETEDGEDDKRFYVTKHGIRKRKPIRSSKCIGCQWRVYASQSRGDGLWRAQLKNGSHKGHELASDPHYFHEYRHQDQEKITQVVEMSDNMLTPLQIMRQTCNDDEHGTNRSMAQTAAGREVSDLHDFLIARKYTIRYTIKDMTIDKLFITHEKCIERAQRFPEVIIIDATYKTSTNKMPLVNIVGIDNLSSSSSTLSLRSFYIASSVLSNETKVSYDWVIQCLKRVVFDNGNISPGIFLTDDDKGLRTALDNIYPSIPHTLCAWHIKRNFESHAAGCYKKNTEDEEKFFDILDKMIYGRTSETFDSAKKDYDDFINKTGKSKEMKDYLEVLLSYKERWAGPWVEKHVHFGARTTQRVEGAHWTIKQIMSTPGRLMKLFKTTHYYLTKNDFQEDYAFFKERTTFLCFKDQDAETDFHMIKALQPLQGKVAHFALRYIKRQLRHAWDDEKDSTSTTDPTSCDCPLRVNYLLPCMYTLLQHCTDAIQLDIIHSRWLLETKKVIFQPLPIHDKSNSATDKLFSRAMDNLADTYHNLEDTQRADLIESLEDFMETTVPMSSSN</sequence>
<feature type="compositionally biased region" description="Acidic residues" evidence="1">
    <location>
        <begin position="77"/>
        <end position="86"/>
    </location>
</feature>
<dbReference type="OrthoDB" id="2277862at2759"/>
<dbReference type="EMBL" id="CBTN010000119">
    <property type="protein sequence ID" value="CDH60975.1"/>
    <property type="molecule type" value="Genomic_DNA"/>
</dbReference>
<feature type="region of interest" description="Disordered" evidence="1">
    <location>
        <begin position="59"/>
        <end position="88"/>
    </location>
</feature>
<dbReference type="InterPro" id="IPR018289">
    <property type="entry name" value="MULE_transposase_dom"/>
</dbReference>
<name>A0A068SG69_9FUNG</name>
<dbReference type="STRING" id="1263082.A0A068SG69"/>
<feature type="domain" description="MULE transposase" evidence="2">
    <location>
        <begin position="243"/>
        <end position="348"/>
    </location>
</feature>
<dbReference type="AlphaFoldDB" id="A0A068SG69"/>
<dbReference type="PANTHER" id="PTHR47718:SF3">
    <property type="entry name" value="PROTEIN FAR1-RELATED SEQUENCE 5-LIKE"/>
    <property type="match status" value="1"/>
</dbReference>
<organism evidence="3 4">
    <name type="scientific">Lichtheimia corymbifera JMRC:FSU:9682</name>
    <dbReference type="NCBI Taxonomy" id="1263082"/>
    <lineage>
        <taxon>Eukaryota</taxon>
        <taxon>Fungi</taxon>
        <taxon>Fungi incertae sedis</taxon>
        <taxon>Mucoromycota</taxon>
        <taxon>Mucoromycotina</taxon>
        <taxon>Mucoromycetes</taxon>
        <taxon>Mucorales</taxon>
        <taxon>Lichtheimiaceae</taxon>
        <taxon>Lichtheimia</taxon>
    </lineage>
</organism>
<reference evidence="3" key="1">
    <citation type="submission" date="2013-08" db="EMBL/GenBank/DDBJ databases">
        <title>Gene expansion shapes genome architecture in the human pathogen Lichtheimia corymbifera: an evolutionary genomics analysis in the ancient terrestrial Mucorales (Mucoromycotina).</title>
        <authorList>
            <person name="Schwartze V.U."/>
            <person name="Winter S."/>
            <person name="Shelest E."/>
            <person name="Marcet-Houben M."/>
            <person name="Horn F."/>
            <person name="Wehner S."/>
            <person name="Hoffmann K."/>
            <person name="Riege K."/>
            <person name="Sammeth M."/>
            <person name="Nowrousian M."/>
            <person name="Valiante V."/>
            <person name="Linde J."/>
            <person name="Jacobsen I.D."/>
            <person name="Marz M."/>
            <person name="Brakhage A.A."/>
            <person name="Gabaldon T."/>
            <person name="Bocker S."/>
            <person name="Voigt K."/>
        </authorList>
    </citation>
    <scope>NUCLEOTIDE SEQUENCE [LARGE SCALE GENOMIC DNA]</scope>
    <source>
        <strain evidence="3">FSU 9682</strain>
    </source>
</reference>
<gene>
    <name evidence="3" type="ORF">LCOR_11750.1</name>
</gene>
<comment type="caution">
    <text evidence="3">The sequence shown here is derived from an EMBL/GenBank/DDBJ whole genome shotgun (WGS) entry which is preliminary data.</text>
</comment>
<dbReference type="VEuPathDB" id="FungiDB:LCOR_11750.1"/>